<name>A0A8T0PWU2_PANVG</name>
<gene>
    <name evidence="2" type="ORF">PVAP13_7NG035517</name>
</gene>
<dbReference type="EMBL" id="CM029050">
    <property type="protein sequence ID" value="KAG2565565.1"/>
    <property type="molecule type" value="Genomic_DNA"/>
</dbReference>
<dbReference type="AlphaFoldDB" id="A0A8T0PWU2"/>
<keyword evidence="1" id="KW-0472">Membrane</keyword>
<reference evidence="2 3" key="1">
    <citation type="submission" date="2020-05" db="EMBL/GenBank/DDBJ databases">
        <title>WGS assembly of Panicum virgatum.</title>
        <authorList>
            <person name="Lovell J.T."/>
            <person name="Jenkins J."/>
            <person name="Shu S."/>
            <person name="Juenger T.E."/>
            <person name="Schmutz J."/>
        </authorList>
    </citation>
    <scope>NUCLEOTIDE SEQUENCE [LARGE SCALE GENOMIC DNA]</scope>
    <source>
        <strain evidence="3">cv. AP13</strain>
    </source>
</reference>
<keyword evidence="1" id="KW-1133">Transmembrane helix</keyword>
<evidence type="ECO:0000313" key="3">
    <source>
        <dbReference type="Proteomes" id="UP000823388"/>
    </source>
</evidence>
<sequence length="93" mass="10885">MVDQFMEKSDRNMVDIRAERALKNEEEWAREKQALITKKQQLHVQWRFSQSCCTSLEAMVKNEVAEKSRIWIVVLCLIGVLVAMLFGVVLKMK</sequence>
<protein>
    <submittedName>
        <fullName evidence="2">Uncharacterized protein</fullName>
    </submittedName>
</protein>
<keyword evidence="3" id="KW-1185">Reference proteome</keyword>
<evidence type="ECO:0000313" key="2">
    <source>
        <dbReference type="EMBL" id="KAG2565565.1"/>
    </source>
</evidence>
<proteinExistence type="predicted"/>
<dbReference type="Proteomes" id="UP000823388">
    <property type="component" value="Chromosome 7N"/>
</dbReference>
<feature type="transmembrane region" description="Helical" evidence="1">
    <location>
        <begin position="70"/>
        <end position="90"/>
    </location>
</feature>
<organism evidence="2 3">
    <name type="scientific">Panicum virgatum</name>
    <name type="common">Blackwell switchgrass</name>
    <dbReference type="NCBI Taxonomy" id="38727"/>
    <lineage>
        <taxon>Eukaryota</taxon>
        <taxon>Viridiplantae</taxon>
        <taxon>Streptophyta</taxon>
        <taxon>Embryophyta</taxon>
        <taxon>Tracheophyta</taxon>
        <taxon>Spermatophyta</taxon>
        <taxon>Magnoliopsida</taxon>
        <taxon>Liliopsida</taxon>
        <taxon>Poales</taxon>
        <taxon>Poaceae</taxon>
        <taxon>PACMAD clade</taxon>
        <taxon>Panicoideae</taxon>
        <taxon>Panicodae</taxon>
        <taxon>Paniceae</taxon>
        <taxon>Panicinae</taxon>
        <taxon>Panicum</taxon>
        <taxon>Panicum sect. Hiantes</taxon>
    </lineage>
</organism>
<evidence type="ECO:0000256" key="1">
    <source>
        <dbReference type="SAM" id="Phobius"/>
    </source>
</evidence>
<comment type="caution">
    <text evidence="2">The sequence shown here is derived from an EMBL/GenBank/DDBJ whole genome shotgun (WGS) entry which is preliminary data.</text>
</comment>
<keyword evidence="1" id="KW-0812">Transmembrane</keyword>
<accession>A0A8T0PWU2</accession>